<organism evidence="7 8">
    <name type="scientific">Passalora fulva</name>
    <name type="common">Tomato leaf mold</name>
    <name type="synonym">Cladosporium fulvum</name>
    <dbReference type="NCBI Taxonomy" id="5499"/>
    <lineage>
        <taxon>Eukaryota</taxon>
        <taxon>Fungi</taxon>
        <taxon>Dikarya</taxon>
        <taxon>Ascomycota</taxon>
        <taxon>Pezizomycotina</taxon>
        <taxon>Dothideomycetes</taxon>
        <taxon>Dothideomycetidae</taxon>
        <taxon>Mycosphaerellales</taxon>
        <taxon>Mycosphaerellaceae</taxon>
        <taxon>Fulvia</taxon>
    </lineage>
</organism>
<accession>A0A9Q8PH80</accession>
<keyword evidence="6" id="KW-0812">Transmembrane</keyword>
<dbReference type="InterPro" id="IPR036396">
    <property type="entry name" value="Cyt_P450_sf"/>
</dbReference>
<evidence type="ECO:0000256" key="1">
    <source>
        <dbReference type="ARBA" id="ARBA00001971"/>
    </source>
</evidence>
<keyword evidence="4" id="KW-0560">Oxidoreductase</keyword>
<evidence type="ECO:0000313" key="8">
    <source>
        <dbReference type="Proteomes" id="UP000756132"/>
    </source>
</evidence>
<comment type="cofactor">
    <cofactor evidence="1">
        <name>heme</name>
        <dbReference type="ChEBI" id="CHEBI:30413"/>
    </cofactor>
</comment>
<dbReference type="KEGG" id="ffu:CLAFUR5_09456"/>
<evidence type="ECO:0000256" key="4">
    <source>
        <dbReference type="ARBA" id="ARBA00023002"/>
    </source>
</evidence>
<evidence type="ECO:0000256" key="2">
    <source>
        <dbReference type="ARBA" id="ARBA00010617"/>
    </source>
</evidence>
<dbReference type="GO" id="GO:0016705">
    <property type="term" value="F:oxidoreductase activity, acting on paired donors, with incorporation or reduction of molecular oxygen"/>
    <property type="evidence" value="ECO:0007669"/>
    <property type="project" value="InterPro"/>
</dbReference>
<dbReference type="GO" id="GO:0004497">
    <property type="term" value="F:monooxygenase activity"/>
    <property type="evidence" value="ECO:0007669"/>
    <property type="project" value="UniProtKB-KW"/>
</dbReference>
<keyword evidence="5" id="KW-0408">Iron</keyword>
<sequence>MTNIILSQDVSLTRILTGCFALLCTYTFTSLLITYFSSQARYLRLQQWTGIKHGQFATLRASLESFKHGRDMIIDGYHEFSQKGRAYVLPQLGSDDIMVLPPAQLQELMQRPDDELCVRVILQELIAAKWTGDMDVAAHNPLHLEVVRHQLTRKLPTLIEHVYTELVLGFQEQWKAAPHEWTDLVIWDSLVRIVSRAANRVFSGTELCREPEFLDSMRDYAQRIFASAAVINVIPRVLRPFTAPFLTWKLRGYIKTCKKYAVPIIERRLKEIQSGQQRESPNDALEWVIEECFKQNDPSELDTDKICRRLMRLNMVTIHNTSFTITNALLDLYSSPRSAEFVSALRDEVTEVLHKHDGKWTKAFINDLVKVDSAIKESMRVTAFNSVGVLRAVIKPGGITLNVLHHRASHTTERATFAKNCTTSTLITTVS</sequence>
<feature type="transmembrane region" description="Helical" evidence="6">
    <location>
        <begin position="15"/>
        <end position="36"/>
    </location>
</feature>
<evidence type="ECO:0000313" key="7">
    <source>
        <dbReference type="EMBL" id="UJO22372.1"/>
    </source>
</evidence>
<dbReference type="SUPFAM" id="SSF48264">
    <property type="entry name" value="Cytochrome P450"/>
    <property type="match status" value="1"/>
</dbReference>
<dbReference type="Pfam" id="PF00067">
    <property type="entry name" value="p450"/>
    <property type="match status" value="1"/>
</dbReference>
<comment type="similarity">
    <text evidence="2">Belongs to the cytochrome P450 family.</text>
</comment>
<keyword evidence="6" id="KW-0472">Membrane</keyword>
<dbReference type="GO" id="GO:0005506">
    <property type="term" value="F:iron ion binding"/>
    <property type="evidence" value="ECO:0007669"/>
    <property type="project" value="InterPro"/>
</dbReference>
<dbReference type="OrthoDB" id="1844152at2759"/>
<evidence type="ECO:0000256" key="5">
    <source>
        <dbReference type="ARBA" id="ARBA00023004"/>
    </source>
</evidence>
<keyword evidence="6" id="KW-1133">Transmembrane helix</keyword>
<dbReference type="PANTHER" id="PTHR46206">
    <property type="entry name" value="CYTOCHROME P450"/>
    <property type="match status" value="1"/>
</dbReference>
<dbReference type="CDD" id="cd11041">
    <property type="entry name" value="CYP503A1-like"/>
    <property type="match status" value="1"/>
</dbReference>
<dbReference type="EMBL" id="CP090171">
    <property type="protein sequence ID" value="UJO22372.1"/>
    <property type="molecule type" value="Genomic_DNA"/>
</dbReference>
<dbReference type="GO" id="GO:0020037">
    <property type="term" value="F:heme binding"/>
    <property type="evidence" value="ECO:0007669"/>
    <property type="project" value="InterPro"/>
</dbReference>
<gene>
    <name evidence="7" type="ORF">CLAFUR5_09456</name>
</gene>
<evidence type="ECO:0000256" key="3">
    <source>
        <dbReference type="ARBA" id="ARBA00022723"/>
    </source>
</evidence>
<keyword evidence="7" id="KW-0503">Monooxygenase</keyword>
<protein>
    <submittedName>
        <fullName evidence="7">Cytochrome P450 monooxygenase gloP</fullName>
    </submittedName>
</protein>
<dbReference type="RefSeq" id="XP_047766738.1">
    <property type="nucleotide sequence ID" value="XM_047908604.1"/>
</dbReference>
<keyword evidence="8" id="KW-1185">Reference proteome</keyword>
<evidence type="ECO:0000256" key="6">
    <source>
        <dbReference type="SAM" id="Phobius"/>
    </source>
</evidence>
<reference evidence="7" key="2">
    <citation type="journal article" date="2022" name="Microb. Genom.">
        <title>A chromosome-scale genome assembly of the tomato pathogen Cladosporium fulvum reveals a compartmentalized genome architecture and the presence of a dispensable chromosome.</title>
        <authorList>
            <person name="Zaccaron A.Z."/>
            <person name="Chen L.H."/>
            <person name="Samaras A."/>
            <person name="Stergiopoulos I."/>
        </authorList>
    </citation>
    <scope>NUCLEOTIDE SEQUENCE</scope>
    <source>
        <strain evidence="7">Race5_Kim</strain>
    </source>
</reference>
<dbReference type="Proteomes" id="UP000756132">
    <property type="component" value="Chromosome 9"/>
</dbReference>
<keyword evidence="3" id="KW-0479">Metal-binding</keyword>
<dbReference type="GeneID" id="71989334"/>
<dbReference type="InterPro" id="IPR001128">
    <property type="entry name" value="Cyt_P450"/>
</dbReference>
<proteinExistence type="inferred from homology"/>
<name>A0A9Q8PH80_PASFU</name>
<reference evidence="7" key="1">
    <citation type="submission" date="2021-12" db="EMBL/GenBank/DDBJ databases">
        <authorList>
            <person name="Zaccaron A."/>
            <person name="Stergiopoulos I."/>
        </authorList>
    </citation>
    <scope>NUCLEOTIDE SEQUENCE</scope>
    <source>
        <strain evidence="7">Race5_Kim</strain>
    </source>
</reference>
<dbReference type="AlphaFoldDB" id="A0A9Q8PH80"/>
<dbReference type="Gene3D" id="1.10.630.10">
    <property type="entry name" value="Cytochrome P450"/>
    <property type="match status" value="1"/>
</dbReference>